<dbReference type="Pfam" id="PF08560">
    <property type="entry name" value="DUF1757"/>
    <property type="match status" value="1"/>
</dbReference>
<proteinExistence type="predicted"/>
<evidence type="ECO:0000313" key="3">
    <source>
        <dbReference type="Proteomes" id="UP000239649"/>
    </source>
</evidence>
<dbReference type="Proteomes" id="UP000239649">
    <property type="component" value="Unassembled WGS sequence"/>
</dbReference>
<reference evidence="2 3" key="1">
    <citation type="journal article" date="2018" name="Plant J.">
        <title>Genome sequences of Chlorella sorokiniana UTEX 1602 and Micractinium conductrix SAG 241.80: implications to maltose excretion by a green alga.</title>
        <authorList>
            <person name="Arriola M.B."/>
            <person name="Velmurugan N."/>
            <person name="Zhang Y."/>
            <person name="Plunkett M.H."/>
            <person name="Hondzo H."/>
            <person name="Barney B.M."/>
        </authorList>
    </citation>
    <scope>NUCLEOTIDE SEQUENCE [LARGE SCALE GENOMIC DNA]</scope>
    <source>
        <strain evidence="2 3">SAG 241.80</strain>
    </source>
</reference>
<dbReference type="OrthoDB" id="544298at2759"/>
<gene>
    <name evidence="2" type="ORF">C2E20_0194</name>
</gene>
<dbReference type="AlphaFoldDB" id="A0A2P6VRA4"/>
<feature type="transmembrane region" description="Helical" evidence="1">
    <location>
        <begin position="32"/>
        <end position="50"/>
    </location>
</feature>
<evidence type="ECO:0000256" key="1">
    <source>
        <dbReference type="SAM" id="Phobius"/>
    </source>
</evidence>
<feature type="transmembrane region" description="Helical" evidence="1">
    <location>
        <begin position="139"/>
        <end position="159"/>
    </location>
</feature>
<keyword evidence="1" id="KW-1133">Transmembrane helix</keyword>
<dbReference type="InterPro" id="IPR013869">
    <property type="entry name" value="DUF1757"/>
</dbReference>
<comment type="caution">
    <text evidence="2">The sequence shown here is derived from an EMBL/GenBank/DDBJ whole genome shotgun (WGS) entry which is preliminary data.</text>
</comment>
<organism evidence="2 3">
    <name type="scientific">Micractinium conductrix</name>
    <dbReference type="NCBI Taxonomy" id="554055"/>
    <lineage>
        <taxon>Eukaryota</taxon>
        <taxon>Viridiplantae</taxon>
        <taxon>Chlorophyta</taxon>
        <taxon>core chlorophytes</taxon>
        <taxon>Trebouxiophyceae</taxon>
        <taxon>Chlorellales</taxon>
        <taxon>Chlorellaceae</taxon>
        <taxon>Chlorella clade</taxon>
        <taxon>Micractinium</taxon>
    </lineage>
</organism>
<dbReference type="EMBL" id="LHPF02000001">
    <property type="protein sequence ID" value="PSC76629.1"/>
    <property type="molecule type" value="Genomic_DNA"/>
</dbReference>
<feature type="transmembrane region" description="Helical" evidence="1">
    <location>
        <begin position="114"/>
        <end position="133"/>
    </location>
</feature>
<evidence type="ECO:0000313" key="2">
    <source>
        <dbReference type="EMBL" id="PSC76629.1"/>
    </source>
</evidence>
<protein>
    <submittedName>
        <fullName evidence="2">Uncharacterized protein</fullName>
    </submittedName>
</protein>
<keyword evidence="3" id="KW-1185">Reference proteome</keyword>
<sequence length="163" mass="16603">MAKGAADEFDPSQSSLACNYGRVMSHVLQKGFQAGGVVGLGAVAPVVAFLEHRKGRTAEESLPVVAQALCRTALTTLAVSAALGVARLASVDDLKDGLEDRAYRLHYNQGQNRANLFANLGIAAGGTAAIVCLPASACMVVGGAAAGAAAGIFAHVATWRKPQ</sequence>
<name>A0A2P6VRA4_9CHLO</name>
<accession>A0A2P6VRA4</accession>
<keyword evidence="1" id="KW-0472">Membrane</keyword>
<keyword evidence="1" id="KW-0812">Transmembrane</keyword>